<organism evidence="2">
    <name type="scientific">Zea mays</name>
    <name type="common">Maize</name>
    <dbReference type="NCBI Taxonomy" id="4577"/>
    <lineage>
        <taxon>Eukaryota</taxon>
        <taxon>Viridiplantae</taxon>
        <taxon>Streptophyta</taxon>
        <taxon>Embryophyta</taxon>
        <taxon>Tracheophyta</taxon>
        <taxon>Spermatophyta</taxon>
        <taxon>Magnoliopsida</taxon>
        <taxon>Liliopsida</taxon>
        <taxon>Poales</taxon>
        <taxon>Poaceae</taxon>
        <taxon>PACMAD clade</taxon>
        <taxon>Panicoideae</taxon>
        <taxon>Andropogonodae</taxon>
        <taxon>Andropogoneae</taxon>
        <taxon>Tripsacinae</taxon>
        <taxon>Zea</taxon>
    </lineage>
</organism>
<protein>
    <submittedName>
        <fullName evidence="2">Growth-regulating-factor-inteacting factor2</fullName>
    </submittedName>
</protein>
<feature type="region of interest" description="Disordered" evidence="1">
    <location>
        <begin position="1"/>
        <end position="68"/>
    </location>
</feature>
<accession>A0A1Q0Y9V9</accession>
<reference evidence="2" key="1">
    <citation type="submission" date="2015-12" db="EMBL/GenBank/DDBJ databases">
        <title>Update maize B73 reference genome by single molecule sequencing technologies.</title>
        <authorList>
            <consortium name="Maize Genome Sequencing Project"/>
            <person name="Ware D."/>
        </authorList>
    </citation>
    <scope>NUCLEOTIDE SEQUENCE</scope>
    <source>
        <tissue evidence="2">Seedling</tissue>
    </source>
</reference>
<name>A0A1Q0Y9V9_MAIZE</name>
<evidence type="ECO:0000256" key="1">
    <source>
        <dbReference type="SAM" id="MobiDB-lite"/>
    </source>
</evidence>
<feature type="compositionally biased region" description="Basic residues" evidence="1">
    <location>
        <begin position="37"/>
        <end position="52"/>
    </location>
</feature>
<feature type="non-terminal residue" evidence="2">
    <location>
        <position position="1"/>
    </location>
</feature>
<evidence type="ECO:0000313" key="2">
    <source>
        <dbReference type="EMBL" id="AQK48977.1"/>
    </source>
</evidence>
<proteinExistence type="predicted"/>
<gene>
    <name evidence="2" type="ORF">ZEAMMB73_Zm00001d048833</name>
</gene>
<dbReference type="EMBL" id="CM000780">
    <property type="protein sequence ID" value="AQK48977.1"/>
    <property type="molecule type" value="Genomic_DNA"/>
</dbReference>
<dbReference type="AlphaFoldDB" id="A0A1Q0Y9V9"/>
<sequence>RNSSSTKLQRHPTAGEESKTRPPTRSGSQRLCSSRCPCRRRPLPPRRRRPRRPASLPSRSRRYEPPRPAPPRAYLLGFGRRAWLGPPAALARFAKKRTGTSPRVAGSCARRASSLLCRARAPPTRPFCPSSYGCVGFRGWFQSKIGSFRLAVWLGRDWASLCLFPLSQIAGLSA</sequence>